<dbReference type="Proteomes" id="UP000007721">
    <property type="component" value="Chromosome"/>
</dbReference>
<dbReference type="OrthoDB" id="9781147at2"/>
<keyword evidence="1" id="KW-0812">Transmembrane</keyword>
<dbReference type="EMBL" id="CP001390">
    <property type="protein sequence ID" value="ACM19948.1"/>
    <property type="molecule type" value="Genomic_DNA"/>
</dbReference>
<keyword evidence="1" id="KW-0472">Membrane</keyword>
<dbReference type="STRING" id="316067.Geob_1590"/>
<sequence>MLKSLTARAIVPVAVAITGFVVVCCILLFSALKEDMISDAVSYETKLADTITRSTHYAMLKGDRETLRNIIDNVSSQDEVEHVRIFNKKGLVMFSGNHGEVFTYVDKKAAGCIGCHAGPVAKSTLKQMERARRYQNPQGKDIIAITSPLYNDPACYTASCHFHSADQKILGILDIGLSAEHLNSNLTVLQSRMIVFSFMVLLLSVGGVAALLRRQVFMPLRQIRTFTSNVNSGSLSHDLSGISGELTDLAGDVRSIASQLKLAEEELRKLKGSRKTDHKPAMEAEEMM</sequence>
<dbReference type="RefSeq" id="WP_012646677.1">
    <property type="nucleotide sequence ID" value="NC_011979.1"/>
</dbReference>
<evidence type="ECO:0000313" key="3">
    <source>
        <dbReference type="Proteomes" id="UP000007721"/>
    </source>
</evidence>
<accession>B9M5W7</accession>
<feature type="transmembrane region" description="Helical" evidence="1">
    <location>
        <begin position="9"/>
        <end position="32"/>
    </location>
</feature>
<dbReference type="Gene3D" id="3.30.450.290">
    <property type="match status" value="1"/>
</dbReference>
<gene>
    <name evidence="2" type="primary">cbcK</name>
    <name evidence="2" type="ordered locus">Geob_1590</name>
</gene>
<protein>
    <submittedName>
        <fullName evidence="2">Menaquinol oxidoreductase complex Cbc7, cytochrome c subunit, putative, HAMP domain-containing, 2 heme-binding sites</fullName>
    </submittedName>
</protein>
<evidence type="ECO:0000313" key="2">
    <source>
        <dbReference type="EMBL" id="ACM19948.1"/>
    </source>
</evidence>
<dbReference type="HOGENOM" id="CLU_982665_0_0_7"/>
<organism evidence="2 3">
    <name type="scientific">Geotalea daltonii (strain DSM 22248 / JCM 15807 / FRC-32)</name>
    <name type="common">Geobacter daltonii</name>
    <dbReference type="NCBI Taxonomy" id="316067"/>
    <lineage>
        <taxon>Bacteria</taxon>
        <taxon>Pseudomonadati</taxon>
        <taxon>Thermodesulfobacteriota</taxon>
        <taxon>Desulfuromonadia</taxon>
        <taxon>Geobacterales</taxon>
        <taxon>Geobacteraceae</taxon>
        <taxon>Geotalea</taxon>
    </lineage>
</organism>
<keyword evidence="1" id="KW-1133">Transmembrane helix</keyword>
<name>B9M5W7_GEODF</name>
<evidence type="ECO:0000256" key="1">
    <source>
        <dbReference type="SAM" id="Phobius"/>
    </source>
</evidence>
<keyword evidence="3" id="KW-1185">Reference proteome</keyword>
<proteinExistence type="predicted"/>
<dbReference type="AlphaFoldDB" id="B9M5W7"/>
<dbReference type="Gene3D" id="6.10.340.10">
    <property type="match status" value="1"/>
</dbReference>
<dbReference type="eggNOG" id="COG2770">
    <property type="taxonomic scope" value="Bacteria"/>
</dbReference>
<dbReference type="KEGG" id="geo:Geob_1590"/>
<feature type="transmembrane region" description="Helical" evidence="1">
    <location>
        <begin position="193"/>
        <end position="212"/>
    </location>
</feature>
<reference evidence="2 3" key="1">
    <citation type="submission" date="2009-01" db="EMBL/GenBank/DDBJ databases">
        <title>Complete sequence of Geobacter sp. FRC-32.</title>
        <authorList>
            <consortium name="US DOE Joint Genome Institute"/>
            <person name="Lucas S."/>
            <person name="Copeland A."/>
            <person name="Lapidus A."/>
            <person name="Glavina del Rio T."/>
            <person name="Dalin E."/>
            <person name="Tice H."/>
            <person name="Bruce D."/>
            <person name="Goodwin L."/>
            <person name="Pitluck S."/>
            <person name="Saunders E."/>
            <person name="Brettin T."/>
            <person name="Detter J.C."/>
            <person name="Han C."/>
            <person name="Larimer F."/>
            <person name="Land M."/>
            <person name="Hauser L."/>
            <person name="Kyrpides N."/>
            <person name="Ovchinnikova G."/>
            <person name="Kostka J."/>
            <person name="Richardson P."/>
        </authorList>
    </citation>
    <scope>NUCLEOTIDE SEQUENCE [LARGE SCALE GENOMIC DNA]</scope>
    <source>
        <strain evidence="3">DSM 22248 / JCM 15807 / FRC-32</strain>
    </source>
</reference>